<dbReference type="EC" id="2.1.1.166" evidence="6 11"/>
<dbReference type="GO" id="GO:0008650">
    <property type="term" value="F:rRNA (uridine-2'-O-)-methyltransferase activity"/>
    <property type="evidence" value="ECO:0007669"/>
    <property type="project" value="UniProtKB-UniRule"/>
</dbReference>
<keyword evidence="1 11" id="KW-0698">rRNA processing</keyword>
<keyword evidence="4 11" id="KW-0949">S-adenosyl-L-methionine</keyword>
<evidence type="ECO:0000256" key="2">
    <source>
        <dbReference type="ARBA" id="ARBA00022603"/>
    </source>
</evidence>
<feature type="binding site" evidence="11">
    <location>
        <position position="113"/>
    </location>
    <ligand>
        <name>S-adenosyl-L-methionine</name>
        <dbReference type="ChEBI" id="CHEBI:59789"/>
    </ligand>
</feature>
<keyword evidence="2 11" id="KW-0489">Methyltransferase</keyword>
<evidence type="ECO:0000256" key="6">
    <source>
        <dbReference type="ARBA" id="ARBA00038861"/>
    </source>
</evidence>
<name>A0A8D5FQN4_9BACT</name>
<accession>A0A8D5FQN4</accession>
<feature type="binding site" evidence="11">
    <location>
        <position position="90"/>
    </location>
    <ligand>
        <name>S-adenosyl-L-methionine</name>
        <dbReference type="ChEBI" id="CHEBI:59789"/>
    </ligand>
</feature>
<comment type="catalytic activity">
    <reaction evidence="10 11">
        <text>uridine(2552) in 23S rRNA + S-adenosyl-L-methionine = 2'-O-methyluridine(2552) in 23S rRNA + S-adenosyl-L-homocysteine + H(+)</text>
        <dbReference type="Rhea" id="RHEA:42720"/>
        <dbReference type="Rhea" id="RHEA-COMP:10202"/>
        <dbReference type="Rhea" id="RHEA-COMP:10203"/>
        <dbReference type="ChEBI" id="CHEBI:15378"/>
        <dbReference type="ChEBI" id="CHEBI:57856"/>
        <dbReference type="ChEBI" id="CHEBI:59789"/>
        <dbReference type="ChEBI" id="CHEBI:65315"/>
        <dbReference type="ChEBI" id="CHEBI:74478"/>
        <dbReference type="EC" id="2.1.1.166"/>
    </reaction>
</comment>
<dbReference type="PANTHER" id="PTHR10920:SF18">
    <property type="entry name" value="RRNA METHYLTRANSFERASE 2, MITOCHONDRIAL"/>
    <property type="match status" value="1"/>
</dbReference>
<feature type="active site" description="Proton acceptor" evidence="11">
    <location>
        <position position="153"/>
    </location>
</feature>
<evidence type="ECO:0000313" key="14">
    <source>
        <dbReference type="Proteomes" id="UP000826725"/>
    </source>
</evidence>
<comment type="subcellular location">
    <subcellularLocation>
        <location evidence="11">Cytoplasm</location>
    </subcellularLocation>
</comment>
<evidence type="ECO:0000256" key="11">
    <source>
        <dbReference type="HAMAP-Rule" id="MF_01547"/>
    </source>
</evidence>
<dbReference type="HAMAP" id="MF_01547">
    <property type="entry name" value="RNA_methyltr_E"/>
    <property type="match status" value="1"/>
</dbReference>
<sequence length="204" mass="23216">MRKVNDYYAKKARKNKFPARSVYKLEEAQQKYKFIRKRDSVLDLGCYPGSWSLYASEIVGPKGIVVGVDLQQADCSPRPGGAPIHWLCQDITAPELVPMVRRFRPAFRVLISDLAPRTSGSRWVDAQRSLDLVNTTLSLAELLLLNKGHYICKVFQGEDFPDFVKKMRSQFGMVKVIKPKSSRVESREVFVLGMEYRKPAGSSR</sequence>
<keyword evidence="11" id="KW-0963">Cytoplasm</keyword>
<evidence type="ECO:0000256" key="1">
    <source>
        <dbReference type="ARBA" id="ARBA00022552"/>
    </source>
</evidence>
<dbReference type="EMBL" id="AP024086">
    <property type="protein sequence ID" value="BCL59994.1"/>
    <property type="molecule type" value="Genomic_DNA"/>
</dbReference>
<feature type="domain" description="Ribosomal RNA methyltransferase FtsJ" evidence="12">
    <location>
        <begin position="18"/>
        <end position="195"/>
    </location>
</feature>
<dbReference type="KEGG" id="dbk:DGMP_06870"/>
<keyword evidence="3 11" id="KW-0808">Transferase</keyword>
<dbReference type="PIRSF" id="PIRSF005461">
    <property type="entry name" value="23S_rRNA_mtase"/>
    <property type="match status" value="1"/>
</dbReference>
<feature type="binding site" evidence="11">
    <location>
        <position position="69"/>
    </location>
    <ligand>
        <name>S-adenosyl-L-methionine</name>
        <dbReference type="ChEBI" id="CHEBI:59789"/>
    </ligand>
</feature>
<dbReference type="PANTHER" id="PTHR10920">
    <property type="entry name" value="RIBOSOMAL RNA METHYLTRANSFERASE"/>
    <property type="match status" value="1"/>
</dbReference>
<evidence type="ECO:0000313" key="13">
    <source>
        <dbReference type="EMBL" id="BCL59994.1"/>
    </source>
</evidence>
<evidence type="ECO:0000256" key="7">
    <source>
        <dbReference type="ARBA" id="ARBA00041129"/>
    </source>
</evidence>
<gene>
    <name evidence="11 13" type="primary">rlmE</name>
    <name evidence="11" type="synonym">ftsJ</name>
    <name evidence="11" type="synonym">rrmJ</name>
    <name evidence="13" type="ORF">DGMP_06870</name>
</gene>
<evidence type="ECO:0000256" key="4">
    <source>
        <dbReference type="ARBA" id="ARBA00022691"/>
    </source>
</evidence>
<dbReference type="InterPro" id="IPR015507">
    <property type="entry name" value="rRNA-MeTfrase_E"/>
</dbReference>
<dbReference type="GO" id="GO:0005737">
    <property type="term" value="C:cytoplasm"/>
    <property type="evidence" value="ECO:0007669"/>
    <property type="project" value="UniProtKB-SubCell"/>
</dbReference>
<protein>
    <recommendedName>
        <fullName evidence="7 11">Ribosomal RNA large subunit methyltransferase E</fullName>
        <ecNumber evidence="6 11">2.1.1.166</ecNumber>
    </recommendedName>
    <alternativeName>
        <fullName evidence="9 11">23S rRNA Um2552 methyltransferase</fullName>
    </alternativeName>
    <alternativeName>
        <fullName evidence="8 11">rRNA (uridine-2'-O-)-methyltransferase</fullName>
    </alternativeName>
</protein>
<keyword evidence="14" id="KW-1185">Reference proteome</keyword>
<dbReference type="Proteomes" id="UP000826725">
    <property type="component" value="Chromosome"/>
</dbReference>
<organism evidence="13 14">
    <name type="scientific">Desulfomarina profundi</name>
    <dbReference type="NCBI Taxonomy" id="2772557"/>
    <lineage>
        <taxon>Bacteria</taxon>
        <taxon>Pseudomonadati</taxon>
        <taxon>Thermodesulfobacteriota</taxon>
        <taxon>Desulfobulbia</taxon>
        <taxon>Desulfobulbales</taxon>
        <taxon>Desulfobulbaceae</taxon>
        <taxon>Desulfomarina</taxon>
    </lineage>
</organism>
<dbReference type="InterPro" id="IPR050082">
    <property type="entry name" value="RNA_methyltr_RlmE"/>
</dbReference>
<proteinExistence type="inferred from homology"/>
<dbReference type="RefSeq" id="WP_228856167.1">
    <property type="nucleotide sequence ID" value="NZ_AP024086.1"/>
</dbReference>
<reference evidence="13" key="1">
    <citation type="submission" date="2020-09" db="EMBL/GenBank/DDBJ databases">
        <title>Desulfogranum mesoprofundum gen. nov., sp. nov., a novel mesophilic, sulfate-reducing chemolithoautotroph isolated from a deep-sea hydrothermal vent chimney in the Suiyo Seamount.</title>
        <authorList>
            <person name="Hashimoto Y."/>
            <person name="Nakagawa S."/>
        </authorList>
    </citation>
    <scope>NUCLEOTIDE SEQUENCE</scope>
    <source>
        <strain evidence="13">KT2</strain>
    </source>
</reference>
<feature type="binding site" evidence="11">
    <location>
        <position position="49"/>
    </location>
    <ligand>
        <name>S-adenosyl-L-methionine</name>
        <dbReference type="ChEBI" id="CHEBI:59789"/>
    </ligand>
</feature>
<evidence type="ECO:0000256" key="8">
    <source>
        <dbReference type="ARBA" id="ARBA00041995"/>
    </source>
</evidence>
<dbReference type="Pfam" id="PF01728">
    <property type="entry name" value="FtsJ"/>
    <property type="match status" value="1"/>
</dbReference>
<dbReference type="InterPro" id="IPR002877">
    <property type="entry name" value="RNA_MeTrfase_FtsJ_dom"/>
</dbReference>
<evidence type="ECO:0000259" key="12">
    <source>
        <dbReference type="Pfam" id="PF01728"/>
    </source>
</evidence>
<evidence type="ECO:0000256" key="5">
    <source>
        <dbReference type="ARBA" id="ARBA00037569"/>
    </source>
</evidence>
<evidence type="ECO:0000256" key="10">
    <source>
        <dbReference type="ARBA" id="ARBA00048970"/>
    </source>
</evidence>
<comment type="similarity">
    <text evidence="11">Belongs to the class I-like SAM-binding methyltransferase superfamily. RNA methyltransferase RlmE family.</text>
</comment>
<comment type="function">
    <text evidence="5 11">Specifically methylates the uridine in position 2552 of 23S rRNA at the 2'-O position of the ribose in the fully assembled 50S ribosomal subunit.</text>
</comment>
<feature type="binding site" evidence="11">
    <location>
        <position position="51"/>
    </location>
    <ligand>
        <name>S-adenosyl-L-methionine</name>
        <dbReference type="ChEBI" id="CHEBI:59789"/>
    </ligand>
</feature>
<evidence type="ECO:0000256" key="9">
    <source>
        <dbReference type="ARBA" id="ARBA00042745"/>
    </source>
</evidence>
<dbReference type="AlphaFoldDB" id="A0A8D5FQN4"/>
<evidence type="ECO:0000256" key="3">
    <source>
        <dbReference type="ARBA" id="ARBA00022679"/>
    </source>
</evidence>